<dbReference type="Gene3D" id="3.90.550.10">
    <property type="entry name" value="Spore Coat Polysaccharide Biosynthesis Protein SpsA, Chain A"/>
    <property type="match status" value="1"/>
</dbReference>
<evidence type="ECO:0000313" key="10">
    <source>
        <dbReference type="Proteomes" id="UP000184188"/>
    </source>
</evidence>
<feature type="transmembrane region" description="Helical" evidence="7">
    <location>
        <begin position="21"/>
        <end position="46"/>
    </location>
</feature>
<feature type="domain" description="Glycosyltransferase 2-like" evidence="8">
    <location>
        <begin position="194"/>
        <end position="395"/>
    </location>
</feature>
<keyword evidence="4 7" id="KW-0812">Transmembrane</keyword>
<evidence type="ECO:0000259" key="8">
    <source>
        <dbReference type="Pfam" id="PF13632"/>
    </source>
</evidence>
<dbReference type="EMBL" id="KV878351">
    <property type="protein sequence ID" value="OJJ43533.1"/>
    <property type="molecule type" value="Genomic_DNA"/>
</dbReference>
<dbReference type="SUPFAM" id="SSF53448">
    <property type="entry name" value="Nucleotide-diphospho-sugar transferases"/>
    <property type="match status" value="1"/>
</dbReference>
<dbReference type="GO" id="GO:0016757">
    <property type="term" value="F:glycosyltransferase activity"/>
    <property type="evidence" value="ECO:0007669"/>
    <property type="project" value="UniProtKB-KW"/>
</dbReference>
<dbReference type="InterPro" id="IPR001173">
    <property type="entry name" value="Glyco_trans_2-like"/>
</dbReference>
<name>A0A1L9S8Q1_9EURO</name>
<keyword evidence="6 7" id="KW-0472">Membrane</keyword>
<evidence type="ECO:0000256" key="5">
    <source>
        <dbReference type="ARBA" id="ARBA00022989"/>
    </source>
</evidence>
<dbReference type="CDD" id="cd06421">
    <property type="entry name" value="CESA_CelA_like"/>
    <property type="match status" value="1"/>
</dbReference>
<dbReference type="PANTHER" id="PTHR43867:SF7">
    <property type="entry name" value="CELLULOSE SYNTHASE (EUROFUNG)"/>
    <property type="match status" value="1"/>
</dbReference>
<dbReference type="GO" id="GO:0016020">
    <property type="term" value="C:membrane"/>
    <property type="evidence" value="ECO:0007669"/>
    <property type="project" value="UniProtKB-SubCell"/>
</dbReference>
<proteinExistence type="predicted"/>
<dbReference type="InterPro" id="IPR029044">
    <property type="entry name" value="Nucleotide-diphossugar_trans"/>
</dbReference>
<comment type="subcellular location">
    <subcellularLocation>
        <location evidence="1">Membrane</location>
        <topology evidence="1">Multi-pass membrane protein</topology>
    </subcellularLocation>
</comment>
<dbReference type="Proteomes" id="UP000184188">
    <property type="component" value="Unassembled WGS sequence"/>
</dbReference>
<dbReference type="InterPro" id="IPR050321">
    <property type="entry name" value="Glycosyltr_2/OpgH_subfam"/>
</dbReference>
<protein>
    <recommendedName>
        <fullName evidence="8">Glycosyltransferase 2-like domain-containing protein</fullName>
    </recommendedName>
</protein>
<evidence type="ECO:0000256" key="7">
    <source>
        <dbReference type="SAM" id="Phobius"/>
    </source>
</evidence>
<dbReference type="STRING" id="1073090.A0A1L9S8Q1"/>
<organism evidence="9 10">
    <name type="scientific">Penicilliopsis zonata CBS 506.65</name>
    <dbReference type="NCBI Taxonomy" id="1073090"/>
    <lineage>
        <taxon>Eukaryota</taxon>
        <taxon>Fungi</taxon>
        <taxon>Dikarya</taxon>
        <taxon>Ascomycota</taxon>
        <taxon>Pezizomycotina</taxon>
        <taxon>Eurotiomycetes</taxon>
        <taxon>Eurotiomycetidae</taxon>
        <taxon>Eurotiales</taxon>
        <taxon>Aspergillaceae</taxon>
        <taxon>Penicilliopsis</taxon>
    </lineage>
</organism>
<evidence type="ECO:0000256" key="1">
    <source>
        <dbReference type="ARBA" id="ARBA00004141"/>
    </source>
</evidence>
<feature type="transmembrane region" description="Helical" evidence="7">
    <location>
        <begin position="52"/>
        <end position="70"/>
    </location>
</feature>
<evidence type="ECO:0000256" key="3">
    <source>
        <dbReference type="ARBA" id="ARBA00022679"/>
    </source>
</evidence>
<evidence type="ECO:0000256" key="2">
    <source>
        <dbReference type="ARBA" id="ARBA00022676"/>
    </source>
</evidence>
<sequence>MYDIRALPPDRDALGGQRYQTALHCLSLAAIWICRVYFCFRLLFLVCYESTWWMWVTLAVEGIFAYTPYLEQCLVASTKAPPREKLRIHGETVPRVDILLPCCGEDEEIILQTVTAACSIDYPRSSFRVRVLDDGESKILCERVKALREEKYPHLSYHTRGKQSGKVFAKAGNINFALSELERGEKDDQPVFCAILDADSVPCPDFLRATIPHLLRDESVSLVTTRQYFSNLPDGDRLSQSRSHFYTVINSALDRAGQAIDSGSGAVFRRQAILEAGGYPTFSFSEDWQLSLVLRGHDRRIVQVDEQLQHGLVPSSLRGHIAQRNRWMIGHSQQVFALKEGHIPRKIQWMIVRDGLFIVWGLLSSFLGFVLLPVLAVSASLSLPFPPWMSALSLLYVAVQWGYEHLQAACAGCAPFASWENRWMAGMNLLAIARFHLSSHRPKSFVTGSNNHSEEDSWSQWLFGHGMIYNVAILVAILSALVIYRVDNWVLLHLCYLTIKNHWVPLAYLLRQ</sequence>
<evidence type="ECO:0000256" key="6">
    <source>
        <dbReference type="ARBA" id="ARBA00023136"/>
    </source>
</evidence>
<evidence type="ECO:0000256" key="4">
    <source>
        <dbReference type="ARBA" id="ARBA00022692"/>
    </source>
</evidence>
<keyword evidence="10" id="KW-1185">Reference proteome</keyword>
<feature type="transmembrane region" description="Helical" evidence="7">
    <location>
        <begin position="467"/>
        <end position="484"/>
    </location>
</feature>
<dbReference type="OrthoDB" id="72851at2759"/>
<dbReference type="GeneID" id="34607280"/>
<feature type="transmembrane region" description="Helical" evidence="7">
    <location>
        <begin position="355"/>
        <end position="379"/>
    </location>
</feature>
<keyword evidence="3" id="KW-0808">Transferase</keyword>
<dbReference type="Pfam" id="PF13632">
    <property type="entry name" value="Glyco_trans_2_3"/>
    <property type="match status" value="1"/>
</dbReference>
<evidence type="ECO:0000313" key="9">
    <source>
        <dbReference type="EMBL" id="OJJ43533.1"/>
    </source>
</evidence>
<dbReference type="AlphaFoldDB" id="A0A1L9S8Q1"/>
<reference evidence="10" key="1">
    <citation type="journal article" date="2017" name="Genome Biol.">
        <title>Comparative genomics reveals high biological diversity and specific adaptations in the industrially and medically important fungal genus Aspergillus.</title>
        <authorList>
            <person name="de Vries R.P."/>
            <person name="Riley R."/>
            <person name="Wiebenga A."/>
            <person name="Aguilar-Osorio G."/>
            <person name="Amillis S."/>
            <person name="Uchima C.A."/>
            <person name="Anderluh G."/>
            <person name="Asadollahi M."/>
            <person name="Askin M."/>
            <person name="Barry K."/>
            <person name="Battaglia E."/>
            <person name="Bayram O."/>
            <person name="Benocci T."/>
            <person name="Braus-Stromeyer S.A."/>
            <person name="Caldana C."/>
            <person name="Canovas D."/>
            <person name="Cerqueira G.C."/>
            <person name="Chen F."/>
            <person name="Chen W."/>
            <person name="Choi C."/>
            <person name="Clum A."/>
            <person name="Dos Santos R.A."/>
            <person name="Damasio A.R."/>
            <person name="Diallinas G."/>
            <person name="Emri T."/>
            <person name="Fekete E."/>
            <person name="Flipphi M."/>
            <person name="Freyberg S."/>
            <person name="Gallo A."/>
            <person name="Gournas C."/>
            <person name="Habgood R."/>
            <person name="Hainaut M."/>
            <person name="Harispe M.L."/>
            <person name="Henrissat B."/>
            <person name="Hilden K.S."/>
            <person name="Hope R."/>
            <person name="Hossain A."/>
            <person name="Karabika E."/>
            <person name="Karaffa L."/>
            <person name="Karanyi Z."/>
            <person name="Krasevec N."/>
            <person name="Kuo A."/>
            <person name="Kusch H."/>
            <person name="LaButti K."/>
            <person name="Lagendijk E.L."/>
            <person name="Lapidus A."/>
            <person name="Levasseur A."/>
            <person name="Lindquist E."/>
            <person name="Lipzen A."/>
            <person name="Logrieco A.F."/>
            <person name="MacCabe A."/>
            <person name="Maekelae M.R."/>
            <person name="Malavazi I."/>
            <person name="Melin P."/>
            <person name="Meyer V."/>
            <person name="Mielnichuk N."/>
            <person name="Miskei M."/>
            <person name="Molnar A.P."/>
            <person name="Mule G."/>
            <person name="Ngan C.Y."/>
            <person name="Orejas M."/>
            <person name="Orosz E."/>
            <person name="Ouedraogo J.P."/>
            <person name="Overkamp K.M."/>
            <person name="Park H.-S."/>
            <person name="Perrone G."/>
            <person name="Piumi F."/>
            <person name="Punt P.J."/>
            <person name="Ram A.F."/>
            <person name="Ramon A."/>
            <person name="Rauscher S."/>
            <person name="Record E."/>
            <person name="Riano-Pachon D.M."/>
            <person name="Robert V."/>
            <person name="Roehrig J."/>
            <person name="Ruller R."/>
            <person name="Salamov A."/>
            <person name="Salih N.S."/>
            <person name="Samson R.A."/>
            <person name="Sandor E."/>
            <person name="Sanguinetti M."/>
            <person name="Schuetze T."/>
            <person name="Sepcic K."/>
            <person name="Shelest E."/>
            <person name="Sherlock G."/>
            <person name="Sophianopoulou V."/>
            <person name="Squina F.M."/>
            <person name="Sun H."/>
            <person name="Susca A."/>
            <person name="Todd R.B."/>
            <person name="Tsang A."/>
            <person name="Unkles S.E."/>
            <person name="van de Wiele N."/>
            <person name="van Rossen-Uffink D."/>
            <person name="Oliveira J.V."/>
            <person name="Vesth T.C."/>
            <person name="Visser J."/>
            <person name="Yu J.-H."/>
            <person name="Zhou M."/>
            <person name="Andersen M.R."/>
            <person name="Archer D.B."/>
            <person name="Baker S.E."/>
            <person name="Benoit I."/>
            <person name="Brakhage A.A."/>
            <person name="Braus G.H."/>
            <person name="Fischer R."/>
            <person name="Frisvad J.C."/>
            <person name="Goldman G.H."/>
            <person name="Houbraken J."/>
            <person name="Oakley B."/>
            <person name="Pocsi I."/>
            <person name="Scazzocchio C."/>
            <person name="Seiboth B."/>
            <person name="vanKuyk P.A."/>
            <person name="Wortman J."/>
            <person name="Dyer P.S."/>
            <person name="Grigoriev I.V."/>
        </authorList>
    </citation>
    <scope>NUCLEOTIDE SEQUENCE [LARGE SCALE GENOMIC DNA]</scope>
    <source>
        <strain evidence="10">CBS 506.65</strain>
    </source>
</reference>
<dbReference type="VEuPathDB" id="FungiDB:ASPZODRAFT_102882"/>
<dbReference type="RefSeq" id="XP_022578043.1">
    <property type="nucleotide sequence ID" value="XM_022720815.1"/>
</dbReference>
<keyword evidence="5 7" id="KW-1133">Transmembrane helix</keyword>
<dbReference type="PANTHER" id="PTHR43867">
    <property type="entry name" value="CELLULOSE SYNTHASE CATALYTIC SUBUNIT A [UDP-FORMING]"/>
    <property type="match status" value="1"/>
</dbReference>
<gene>
    <name evidence="9" type="ORF">ASPZODRAFT_102882</name>
</gene>
<accession>A0A1L9S8Q1</accession>
<keyword evidence="2" id="KW-0328">Glycosyltransferase</keyword>